<proteinExistence type="predicted"/>
<sequence length="65" mass="7374">QAEALLTDLPTWEGAPRDQVTALIAAWTLNNLHAAMHGPDETRNTRSEAFWAGRSWLHHRFAPRL</sequence>
<evidence type="ECO:0008006" key="3">
    <source>
        <dbReference type="Google" id="ProtNLM"/>
    </source>
</evidence>
<reference evidence="1 2" key="1">
    <citation type="submission" date="2018-01" db="EMBL/GenBank/DDBJ databases">
        <title>Draft genome sequence of Sphaerisporangium sp. 7K107.</title>
        <authorList>
            <person name="Sahin N."/>
            <person name="Saygin H."/>
            <person name="Ay H."/>
        </authorList>
    </citation>
    <scope>NUCLEOTIDE SEQUENCE [LARGE SCALE GENOMIC DNA]</scope>
    <source>
        <strain evidence="1 2">7K107</strain>
    </source>
</reference>
<protein>
    <recommendedName>
        <fullName evidence="3">TetR family transcriptional regulator</fullName>
    </recommendedName>
</protein>
<keyword evidence="2" id="KW-1185">Reference proteome</keyword>
<dbReference type="RefSeq" id="WP_233508538.1">
    <property type="nucleotide sequence ID" value="NZ_POUA01000620.1"/>
</dbReference>
<feature type="non-terminal residue" evidence="1">
    <location>
        <position position="1"/>
    </location>
</feature>
<name>A0A2W2F257_9ACTN</name>
<gene>
    <name evidence="1" type="ORF">C1I98_37755</name>
</gene>
<dbReference type="Proteomes" id="UP000248544">
    <property type="component" value="Unassembled WGS sequence"/>
</dbReference>
<dbReference type="EMBL" id="POUA01000620">
    <property type="protein sequence ID" value="PZG19880.1"/>
    <property type="molecule type" value="Genomic_DNA"/>
</dbReference>
<comment type="caution">
    <text evidence="1">The sequence shown here is derived from an EMBL/GenBank/DDBJ whole genome shotgun (WGS) entry which is preliminary data.</text>
</comment>
<evidence type="ECO:0000313" key="1">
    <source>
        <dbReference type="EMBL" id="PZG19880.1"/>
    </source>
</evidence>
<dbReference type="AlphaFoldDB" id="A0A2W2F257"/>
<accession>A0A2W2F257</accession>
<organism evidence="1 2">
    <name type="scientific">Spongiactinospora gelatinilytica</name>
    <dbReference type="NCBI Taxonomy" id="2666298"/>
    <lineage>
        <taxon>Bacteria</taxon>
        <taxon>Bacillati</taxon>
        <taxon>Actinomycetota</taxon>
        <taxon>Actinomycetes</taxon>
        <taxon>Streptosporangiales</taxon>
        <taxon>Streptosporangiaceae</taxon>
        <taxon>Spongiactinospora</taxon>
    </lineage>
</organism>
<evidence type="ECO:0000313" key="2">
    <source>
        <dbReference type="Proteomes" id="UP000248544"/>
    </source>
</evidence>